<evidence type="ECO:0000256" key="2">
    <source>
        <dbReference type="RuleBase" id="RU361224"/>
    </source>
</evidence>
<dbReference type="PANTHER" id="PTHR47385:SF14">
    <property type="entry name" value="TRANSGELIN"/>
    <property type="match status" value="1"/>
</dbReference>
<dbReference type="PRINTS" id="PR00888">
    <property type="entry name" value="SM22CALPONIN"/>
</dbReference>
<dbReference type="InterPro" id="IPR050606">
    <property type="entry name" value="Calponin-like"/>
</dbReference>
<dbReference type="GeneID" id="100200622"/>
<evidence type="ECO:0000256" key="3">
    <source>
        <dbReference type="SAM" id="MobiDB-lite"/>
    </source>
</evidence>
<feature type="region of interest" description="Disordered" evidence="3">
    <location>
        <begin position="138"/>
        <end position="160"/>
    </location>
</feature>
<dbReference type="Pfam" id="PF00307">
    <property type="entry name" value="CH"/>
    <property type="match status" value="1"/>
</dbReference>
<name>A0ABM4BHF8_HYDVU</name>
<dbReference type="PANTHER" id="PTHR47385">
    <property type="entry name" value="CALPONIN"/>
    <property type="match status" value="1"/>
</dbReference>
<dbReference type="InterPro" id="IPR003096">
    <property type="entry name" value="SM22_calponin"/>
</dbReference>
<dbReference type="Gene3D" id="1.10.418.10">
    <property type="entry name" value="Calponin-like domain"/>
    <property type="match status" value="1"/>
</dbReference>
<dbReference type="SUPFAM" id="SSF47576">
    <property type="entry name" value="Calponin-homology domain, CH-domain"/>
    <property type="match status" value="1"/>
</dbReference>
<reference evidence="6" key="1">
    <citation type="submission" date="2025-08" db="UniProtKB">
        <authorList>
            <consortium name="RefSeq"/>
        </authorList>
    </citation>
    <scope>IDENTIFICATION</scope>
</reference>
<evidence type="ECO:0000313" key="5">
    <source>
        <dbReference type="Proteomes" id="UP001652625"/>
    </source>
</evidence>
<dbReference type="Proteomes" id="UP001652625">
    <property type="component" value="Chromosome 03"/>
</dbReference>
<dbReference type="PROSITE" id="PS51122">
    <property type="entry name" value="CALPONIN_2"/>
    <property type="match status" value="1"/>
</dbReference>
<gene>
    <name evidence="6" type="primary">LOC100200622</name>
</gene>
<sequence length="193" mass="21659">MANRPLGYGLTAEIKRKNEKKYNYEDEQDALCWMEAVIDEGEVFLGIEGMNNTAAVLKDGVYLCKVMQALSPELMKKINSPNTPFKCMENIQLFLNACREYGLKNEDLFQTSDLYDSVNIKNVIDTIHALGRKAQDHGYDGPILGPRESKRNPRSFTNEQLDKGKKIIGLQMGSNKGASQSGMNFGKVRSILD</sequence>
<keyword evidence="5" id="KW-1185">Reference proteome</keyword>
<dbReference type="InterPro" id="IPR001715">
    <property type="entry name" value="CH_dom"/>
</dbReference>
<dbReference type="InterPro" id="IPR000557">
    <property type="entry name" value="Calponin_repeat"/>
</dbReference>
<dbReference type="InterPro" id="IPR036872">
    <property type="entry name" value="CH_dom_sf"/>
</dbReference>
<dbReference type="SMART" id="SM00033">
    <property type="entry name" value="CH"/>
    <property type="match status" value="1"/>
</dbReference>
<proteinExistence type="inferred from homology"/>
<evidence type="ECO:0000256" key="1">
    <source>
        <dbReference type="ARBA" id="ARBA00009631"/>
    </source>
</evidence>
<evidence type="ECO:0000313" key="6">
    <source>
        <dbReference type="RefSeq" id="XP_065648452.1"/>
    </source>
</evidence>
<dbReference type="PROSITE" id="PS01052">
    <property type="entry name" value="CALPONIN_1"/>
    <property type="match status" value="1"/>
</dbReference>
<dbReference type="PROSITE" id="PS50021">
    <property type="entry name" value="CH"/>
    <property type="match status" value="1"/>
</dbReference>
<protein>
    <recommendedName>
        <fullName evidence="2">Transgelin</fullName>
    </recommendedName>
</protein>
<dbReference type="Pfam" id="PF00402">
    <property type="entry name" value="Calponin"/>
    <property type="match status" value="1"/>
</dbReference>
<organism evidence="5 6">
    <name type="scientific">Hydra vulgaris</name>
    <name type="common">Hydra</name>
    <name type="synonym">Hydra attenuata</name>
    <dbReference type="NCBI Taxonomy" id="6087"/>
    <lineage>
        <taxon>Eukaryota</taxon>
        <taxon>Metazoa</taxon>
        <taxon>Cnidaria</taxon>
        <taxon>Hydrozoa</taxon>
        <taxon>Hydroidolina</taxon>
        <taxon>Anthoathecata</taxon>
        <taxon>Aplanulata</taxon>
        <taxon>Hydridae</taxon>
        <taxon>Hydra</taxon>
    </lineage>
</organism>
<accession>A0ABM4BHF8</accession>
<evidence type="ECO:0000259" key="4">
    <source>
        <dbReference type="PROSITE" id="PS50021"/>
    </source>
</evidence>
<comment type="similarity">
    <text evidence="1 2">Belongs to the calponin family.</text>
</comment>
<dbReference type="RefSeq" id="XP_065648452.1">
    <property type="nucleotide sequence ID" value="XM_065792380.1"/>
</dbReference>
<feature type="domain" description="Calponin-homology (CH)" evidence="4">
    <location>
        <begin position="24"/>
        <end position="135"/>
    </location>
</feature>